<dbReference type="AlphaFoldDB" id="A0A921SRS6"/>
<reference evidence="1" key="2">
    <citation type="submission" date="2021-09" db="EMBL/GenBank/DDBJ databases">
        <authorList>
            <person name="Gilroy R."/>
        </authorList>
    </citation>
    <scope>NUCLEOTIDE SEQUENCE</scope>
    <source>
        <strain evidence="1">CHK179-5677</strain>
    </source>
</reference>
<comment type="caution">
    <text evidence="1">The sequence shown here is derived from an EMBL/GenBank/DDBJ whole genome shotgun (WGS) entry which is preliminary data.</text>
</comment>
<accession>A0A921SRS6</accession>
<gene>
    <name evidence="1" type="ORF">K8V01_01155</name>
</gene>
<protein>
    <submittedName>
        <fullName evidence="1">Uncharacterized protein</fullName>
    </submittedName>
</protein>
<sequence length="101" mass="11499">MEYREIYKALERRWRSTPGVRFMDFSGWRQPRGADGRARLLLLIEDQATMQRVCITHADGSVVISCAPMSGRGTTKTIHCGDQTRAAEELERLFGRLDRAA</sequence>
<evidence type="ECO:0000313" key="2">
    <source>
        <dbReference type="Proteomes" id="UP000760668"/>
    </source>
</evidence>
<evidence type="ECO:0000313" key="1">
    <source>
        <dbReference type="EMBL" id="HJG85628.1"/>
    </source>
</evidence>
<dbReference type="RefSeq" id="WP_304247228.1">
    <property type="nucleotide sequence ID" value="NZ_DYUC01000011.1"/>
</dbReference>
<name>A0A921SRS6_9FIRM</name>
<organism evidence="1 2">
    <name type="scientific">Pseudoflavonifractor capillosus</name>
    <dbReference type="NCBI Taxonomy" id="106588"/>
    <lineage>
        <taxon>Bacteria</taxon>
        <taxon>Bacillati</taxon>
        <taxon>Bacillota</taxon>
        <taxon>Clostridia</taxon>
        <taxon>Eubacteriales</taxon>
        <taxon>Oscillospiraceae</taxon>
        <taxon>Pseudoflavonifractor</taxon>
    </lineage>
</organism>
<proteinExistence type="predicted"/>
<dbReference type="Proteomes" id="UP000760668">
    <property type="component" value="Unassembled WGS sequence"/>
</dbReference>
<reference evidence="1" key="1">
    <citation type="journal article" date="2021" name="PeerJ">
        <title>Extensive microbial diversity within the chicken gut microbiome revealed by metagenomics and culture.</title>
        <authorList>
            <person name="Gilroy R."/>
            <person name="Ravi A."/>
            <person name="Getino M."/>
            <person name="Pursley I."/>
            <person name="Horton D.L."/>
            <person name="Alikhan N.F."/>
            <person name="Baker D."/>
            <person name="Gharbi K."/>
            <person name="Hall N."/>
            <person name="Watson M."/>
            <person name="Adriaenssens E.M."/>
            <person name="Foster-Nyarko E."/>
            <person name="Jarju S."/>
            <person name="Secka A."/>
            <person name="Antonio M."/>
            <person name="Oren A."/>
            <person name="Chaudhuri R.R."/>
            <person name="La Ragione R."/>
            <person name="Hildebrand F."/>
            <person name="Pallen M.J."/>
        </authorList>
    </citation>
    <scope>NUCLEOTIDE SEQUENCE</scope>
    <source>
        <strain evidence="1">CHK179-5677</strain>
    </source>
</reference>
<dbReference type="EMBL" id="DYUC01000011">
    <property type="protein sequence ID" value="HJG85628.1"/>
    <property type="molecule type" value="Genomic_DNA"/>
</dbReference>